<gene>
    <name evidence="2" type="ORF">AB6A40_003605</name>
</gene>
<dbReference type="EMBL" id="JBGFUD010001899">
    <property type="protein sequence ID" value="MFH4976896.1"/>
    <property type="molecule type" value="Genomic_DNA"/>
</dbReference>
<evidence type="ECO:0000313" key="2">
    <source>
        <dbReference type="EMBL" id="MFH4976896.1"/>
    </source>
</evidence>
<sequence length="338" mass="38848">MYGFLFSKVFTLRISESVFRALSELLRDNRQLSKGMITRKTNSFRERRPAPSSRPVSLVETQNKRLRHKWVSAKRLEDVDGRNERKGDMTNPDIQKPNNSDVMKDVMLSLQEIENAIPPSTTSTPIPTRRILPIGRKKQSSADQYGHLLSRQQHQRKQQQEQHHHQQLQHQHHALHHHFHGEKDSERTTPLCGQRLLHTDNAYATEYNASTNLNYMTGCGDRKCIIFTPKPLSQSTCGSRLRIPSSCGSAMSHSTRDHAGSQRKCTNSTTTIVGTAQNTDARNIQSPKRTSENIHVIREEQTTEFSERTERSRLPLLRNTTDKKKSTSWLNRLKIGKR</sequence>
<organism evidence="2 3">
    <name type="scientific">Gnathostoma spinigerum</name>
    <dbReference type="NCBI Taxonomy" id="75299"/>
    <lineage>
        <taxon>Eukaryota</taxon>
        <taxon>Metazoa</taxon>
        <taxon>Ecdysozoa</taxon>
        <taxon>Nematoda</taxon>
        <taxon>Chromadorea</taxon>
        <taxon>Rhabditida</taxon>
        <taxon>Spirurina</taxon>
        <taxon>Gnathostomatomorpha</taxon>
        <taxon>Gnathostomatoidea</taxon>
        <taxon>Gnathostomatidae</taxon>
        <taxon>Gnathostoma</taxon>
    </lineage>
</organism>
<evidence type="ECO:0000256" key="1">
    <source>
        <dbReference type="SAM" id="MobiDB-lite"/>
    </source>
</evidence>
<feature type="compositionally biased region" description="Basic and acidic residues" evidence="1">
    <location>
        <begin position="79"/>
        <end position="88"/>
    </location>
</feature>
<proteinExistence type="predicted"/>
<feature type="region of interest" description="Disordered" evidence="1">
    <location>
        <begin position="316"/>
        <end position="338"/>
    </location>
</feature>
<feature type="compositionally biased region" description="Basic residues" evidence="1">
    <location>
        <begin position="165"/>
        <end position="180"/>
    </location>
</feature>
<protein>
    <submittedName>
        <fullName evidence="2">Uncharacterized protein</fullName>
    </submittedName>
</protein>
<feature type="compositionally biased region" description="Low complexity" evidence="1">
    <location>
        <begin position="117"/>
        <end position="134"/>
    </location>
</feature>
<comment type="caution">
    <text evidence="2">The sequence shown here is derived from an EMBL/GenBank/DDBJ whole genome shotgun (WGS) entry which is preliminary data.</text>
</comment>
<feature type="region of interest" description="Disordered" evidence="1">
    <location>
        <begin position="117"/>
        <end position="188"/>
    </location>
</feature>
<reference evidence="2 3" key="1">
    <citation type="submission" date="2024-08" db="EMBL/GenBank/DDBJ databases">
        <title>Gnathostoma spinigerum genome.</title>
        <authorList>
            <person name="Gonzalez-Bertolin B."/>
            <person name="Monzon S."/>
            <person name="Zaballos A."/>
            <person name="Jimenez P."/>
            <person name="Dekumyoy P."/>
            <person name="Varona S."/>
            <person name="Cuesta I."/>
            <person name="Sumanam S."/>
            <person name="Adisakwattana P."/>
            <person name="Gasser R.B."/>
            <person name="Hernandez-Gonzalez A."/>
            <person name="Young N.D."/>
            <person name="Perteguer M.J."/>
        </authorList>
    </citation>
    <scope>NUCLEOTIDE SEQUENCE [LARGE SCALE GENOMIC DNA]</scope>
    <source>
        <strain evidence="2">AL3</strain>
        <tissue evidence="2">Liver</tissue>
    </source>
</reference>
<name>A0ABD6EB79_9BILA</name>
<dbReference type="AlphaFoldDB" id="A0ABD6EB79"/>
<evidence type="ECO:0000313" key="3">
    <source>
        <dbReference type="Proteomes" id="UP001608902"/>
    </source>
</evidence>
<accession>A0ABD6EB79</accession>
<keyword evidence="3" id="KW-1185">Reference proteome</keyword>
<feature type="region of interest" description="Disordered" evidence="1">
    <location>
        <begin position="79"/>
        <end position="100"/>
    </location>
</feature>
<dbReference type="Proteomes" id="UP001608902">
    <property type="component" value="Unassembled WGS sequence"/>
</dbReference>